<feature type="domain" description="CSD" evidence="3">
    <location>
        <begin position="1"/>
        <end position="71"/>
    </location>
</feature>
<dbReference type="SUPFAM" id="SSF50249">
    <property type="entry name" value="Nucleic acid-binding proteins"/>
    <property type="match status" value="1"/>
</dbReference>
<evidence type="ECO:0000313" key="4">
    <source>
        <dbReference type="EMBL" id="OHU77450.1"/>
    </source>
</evidence>
<comment type="subcellular location">
    <subcellularLocation>
        <location evidence="1">Cytoplasm</location>
    </subcellularLocation>
</comment>
<evidence type="ECO:0000256" key="1">
    <source>
        <dbReference type="ARBA" id="ARBA00004496"/>
    </source>
</evidence>
<comment type="caution">
    <text evidence="4">The sequence shown here is derived from an EMBL/GenBank/DDBJ whole genome shotgun (WGS) entry which is preliminary data.</text>
</comment>
<evidence type="ECO:0000259" key="3">
    <source>
        <dbReference type="PROSITE" id="PS51857"/>
    </source>
</evidence>
<keyword evidence="2" id="KW-0963">Cytoplasm</keyword>
<dbReference type="InterPro" id="IPR011129">
    <property type="entry name" value="CSD"/>
</dbReference>
<gene>
    <name evidence="4" type="ORF">BKG84_02615</name>
</gene>
<keyword evidence="4" id="KW-0238">DNA-binding</keyword>
<dbReference type="Gene3D" id="2.40.50.140">
    <property type="entry name" value="Nucleic acid-binding proteins"/>
    <property type="match status" value="1"/>
</dbReference>
<dbReference type="InterPro" id="IPR002059">
    <property type="entry name" value="CSP_DNA-bd"/>
</dbReference>
<dbReference type="InterPro" id="IPR012340">
    <property type="entry name" value="NA-bd_OB-fold"/>
</dbReference>
<dbReference type="RefSeq" id="WP_070951160.1">
    <property type="nucleotide sequence ID" value="NZ_CP050145.1"/>
</dbReference>
<dbReference type="InterPro" id="IPR012156">
    <property type="entry name" value="Cold_shock_CspA"/>
</dbReference>
<evidence type="ECO:0000256" key="2">
    <source>
        <dbReference type="ARBA" id="ARBA00022490"/>
    </source>
</evidence>
<dbReference type="PROSITE" id="PS51857">
    <property type="entry name" value="CSD_2"/>
    <property type="match status" value="1"/>
</dbReference>
<dbReference type="GO" id="GO:0005737">
    <property type="term" value="C:cytoplasm"/>
    <property type="evidence" value="ECO:0007669"/>
    <property type="project" value="UniProtKB-SubCell"/>
</dbReference>
<name>A0A1S1M2M1_MYCCH</name>
<evidence type="ECO:0000313" key="5">
    <source>
        <dbReference type="Proteomes" id="UP000179441"/>
    </source>
</evidence>
<dbReference type="AlphaFoldDB" id="A0A1S1M2M1"/>
<dbReference type="Pfam" id="PF00313">
    <property type="entry name" value="CSD"/>
    <property type="match status" value="1"/>
</dbReference>
<protein>
    <submittedName>
        <fullName evidence="4">DNA-binding protein</fullName>
    </submittedName>
</protein>
<proteinExistence type="predicted"/>
<organism evidence="4 5">
    <name type="scientific">Mycobacteroides chelonae</name>
    <name type="common">Mycobacterium chelonae</name>
    <dbReference type="NCBI Taxonomy" id="1774"/>
    <lineage>
        <taxon>Bacteria</taxon>
        <taxon>Bacillati</taxon>
        <taxon>Actinomycetota</taxon>
        <taxon>Actinomycetes</taxon>
        <taxon>Mycobacteriales</taxon>
        <taxon>Mycobacteriaceae</taxon>
        <taxon>Mycobacteroides</taxon>
    </lineage>
</organism>
<dbReference type="SMART" id="SM00357">
    <property type="entry name" value="CSP"/>
    <property type="match status" value="1"/>
</dbReference>
<dbReference type="PIRSF" id="PIRSF002599">
    <property type="entry name" value="Cold_shock_A"/>
    <property type="match status" value="1"/>
</dbReference>
<dbReference type="Proteomes" id="UP000179441">
    <property type="component" value="Unassembled WGS sequence"/>
</dbReference>
<reference evidence="4 5" key="1">
    <citation type="submission" date="2016-10" db="EMBL/GenBank/DDBJ databases">
        <title>Evaluation of Human, Veterinary and Environmental Mycobacterium chelonae Isolates by Core Genome Phylogenomic Analysis, Targeted Gene Comparison, and Anti-microbial Susceptibility Patterns: A Tale of Mistaken Identities.</title>
        <authorList>
            <person name="Fogelson S.B."/>
            <person name="Camus A.C."/>
            <person name="Lorenz W."/>
            <person name="Vasireddy R."/>
            <person name="Vasireddy S."/>
            <person name="Smith T."/>
            <person name="Brown-Elliott B.A."/>
            <person name="Wallace R.J.Jr."/>
            <person name="Hasan N.A."/>
            <person name="Reischl U."/>
            <person name="Sanchez S."/>
        </authorList>
    </citation>
    <scope>NUCLEOTIDE SEQUENCE [LARGE SCALE GENOMIC DNA]</scope>
    <source>
        <strain evidence="4 5">15518</strain>
    </source>
</reference>
<sequence>MAQGIVKFFKSERSWAAITSLELPDGLDAFAHYPAIEDDGFRMLNEGERVEFDFEQKRQDSFRYVATCVRRL</sequence>
<keyword evidence="5" id="KW-1185">Reference proteome</keyword>
<accession>A0A1S1M2M1</accession>
<dbReference type="EMBL" id="MLIS01000001">
    <property type="protein sequence ID" value="OHU77450.1"/>
    <property type="molecule type" value="Genomic_DNA"/>
</dbReference>
<dbReference type="GO" id="GO:0003677">
    <property type="term" value="F:DNA binding"/>
    <property type="evidence" value="ECO:0007669"/>
    <property type="project" value="UniProtKB-KW"/>
</dbReference>